<organism evidence="3 4">
    <name type="scientific">Rhamnusium bicolor</name>
    <dbReference type="NCBI Taxonomy" id="1586634"/>
    <lineage>
        <taxon>Eukaryota</taxon>
        <taxon>Metazoa</taxon>
        <taxon>Ecdysozoa</taxon>
        <taxon>Arthropoda</taxon>
        <taxon>Hexapoda</taxon>
        <taxon>Insecta</taxon>
        <taxon>Pterygota</taxon>
        <taxon>Neoptera</taxon>
        <taxon>Endopterygota</taxon>
        <taxon>Coleoptera</taxon>
        <taxon>Polyphaga</taxon>
        <taxon>Cucujiformia</taxon>
        <taxon>Chrysomeloidea</taxon>
        <taxon>Cerambycidae</taxon>
        <taxon>Lepturinae</taxon>
        <taxon>Rhagiini</taxon>
        <taxon>Rhamnusium</taxon>
    </lineage>
</organism>
<dbReference type="Pfam" id="PF13862">
    <property type="entry name" value="BCCIP"/>
    <property type="match status" value="1"/>
</dbReference>
<protein>
    <recommendedName>
        <fullName evidence="5">Protein BCCIP homolog</fullName>
    </recommendedName>
</protein>
<evidence type="ECO:0000313" key="3">
    <source>
        <dbReference type="EMBL" id="KAJ8968057.1"/>
    </source>
</evidence>
<dbReference type="InterPro" id="IPR025602">
    <property type="entry name" value="BCP1_family"/>
</dbReference>
<comment type="caution">
    <text evidence="3">The sequence shown here is derived from an EMBL/GenBank/DDBJ whole genome shotgun (WGS) entry which is preliminary data.</text>
</comment>
<gene>
    <name evidence="3" type="ORF">NQ314_002496</name>
</gene>
<evidence type="ECO:0000256" key="1">
    <source>
        <dbReference type="ARBA" id="ARBA00006781"/>
    </source>
</evidence>
<keyword evidence="4" id="KW-1185">Reference proteome</keyword>
<dbReference type="PIRSF" id="PIRSF028983">
    <property type="entry name" value="BCP1"/>
    <property type="match status" value="1"/>
</dbReference>
<sequence>MAGPTKKTRRPVEADSDNDSMSEESESGTYHGQQLFLKAHIDLSQMSDLLIAQHGIGSVLKQSYNDSDDEDADMSEERDVFGITSVINLTSHKENPCVQQLYSLLDEISLKHADSVTQDGIKKILSQSKRLGFLVNERFVNIPAKISVVMLNSIYEEIERMKKKDGSYNFEYYIMICKTCRPKENKDSEEIFSNDEEAIFSNEAEINFEFSVADESDTGLGGKWLSEDKQVVPYRRILIFKADKFKNIIAQVTAFVN</sequence>
<dbReference type="Proteomes" id="UP001162156">
    <property type="component" value="Unassembled WGS sequence"/>
</dbReference>
<evidence type="ECO:0000313" key="4">
    <source>
        <dbReference type="Proteomes" id="UP001162156"/>
    </source>
</evidence>
<proteinExistence type="inferred from homology"/>
<reference evidence="3" key="1">
    <citation type="journal article" date="2023" name="Insect Mol. Biol.">
        <title>Genome sequencing provides insights into the evolution of gene families encoding plant cell wall-degrading enzymes in longhorned beetles.</title>
        <authorList>
            <person name="Shin N.R."/>
            <person name="Okamura Y."/>
            <person name="Kirsch R."/>
            <person name="Pauchet Y."/>
        </authorList>
    </citation>
    <scope>NUCLEOTIDE SEQUENCE</scope>
    <source>
        <strain evidence="3">RBIC_L_NR</strain>
    </source>
</reference>
<name>A0AAV8ZPI4_9CUCU</name>
<evidence type="ECO:0008006" key="5">
    <source>
        <dbReference type="Google" id="ProtNLM"/>
    </source>
</evidence>
<comment type="similarity">
    <text evidence="1">Belongs to the BCP1 family.</text>
</comment>
<evidence type="ECO:0000256" key="2">
    <source>
        <dbReference type="SAM" id="MobiDB-lite"/>
    </source>
</evidence>
<dbReference type="AlphaFoldDB" id="A0AAV8ZPI4"/>
<dbReference type="PANTHER" id="PTHR13261">
    <property type="entry name" value="BRCA2 AND CDKN1A INTERACTING PROTEIN"/>
    <property type="match status" value="1"/>
</dbReference>
<dbReference type="GO" id="GO:0005634">
    <property type="term" value="C:nucleus"/>
    <property type="evidence" value="ECO:0007669"/>
    <property type="project" value="TreeGrafter"/>
</dbReference>
<dbReference type="EMBL" id="JANEYF010000769">
    <property type="protein sequence ID" value="KAJ8968057.1"/>
    <property type="molecule type" value="Genomic_DNA"/>
</dbReference>
<accession>A0AAV8ZPI4</accession>
<dbReference type="PANTHER" id="PTHR13261:SF0">
    <property type="entry name" value="BRCA2 AND CDKN1A-INTERACTING PROTEIN"/>
    <property type="match status" value="1"/>
</dbReference>
<feature type="region of interest" description="Disordered" evidence="2">
    <location>
        <begin position="1"/>
        <end position="29"/>
    </location>
</feature>
<feature type="compositionally biased region" description="Acidic residues" evidence="2">
    <location>
        <begin position="14"/>
        <end position="26"/>
    </location>
</feature>